<dbReference type="InterPro" id="IPR050295">
    <property type="entry name" value="Plant_2OG-oxidoreductases"/>
</dbReference>
<accession>A0ABD1MUX4</accession>
<reference evidence="5 6" key="1">
    <citation type="submission" date="2024-08" db="EMBL/GenBank/DDBJ databases">
        <title>Insights into the chromosomal genome structure of Flemingia macrophylla.</title>
        <authorList>
            <person name="Ding Y."/>
            <person name="Zhao Y."/>
            <person name="Bi W."/>
            <person name="Wu M."/>
            <person name="Zhao G."/>
            <person name="Gong Y."/>
            <person name="Li W."/>
            <person name="Zhang P."/>
        </authorList>
    </citation>
    <scope>NUCLEOTIDE SEQUENCE [LARGE SCALE GENOMIC DNA]</scope>
    <source>
        <strain evidence="5">DYQJB</strain>
        <tissue evidence="5">Leaf</tissue>
    </source>
</reference>
<protein>
    <recommendedName>
        <fullName evidence="4">Isopenicillin N synthase-like Fe(2+) 2OG dioxygenase domain-containing protein</fullName>
    </recommendedName>
</protein>
<dbReference type="InterPro" id="IPR027443">
    <property type="entry name" value="IPNS-like_sf"/>
</dbReference>
<keyword evidence="1" id="KW-0479">Metal-binding</keyword>
<evidence type="ECO:0000259" key="4">
    <source>
        <dbReference type="Pfam" id="PF03171"/>
    </source>
</evidence>
<dbReference type="Gene3D" id="2.60.120.330">
    <property type="entry name" value="B-lactam Antibiotic, Isopenicillin N Synthase, Chain"/>
    <property type="match status" value="1"/>
</dbReference>
<dbReference type="Pfam" id="PF03171">
    <property type="entry name" value="2OG-FeII_Oxy"/>
    <property type="match status" value="1"/>
</dbReference>
<dbReference type="GO" id="GO:0031418">
    <property type="term" value="F:L-ascorbic acid binding"/>
    <property type="evidence" value="ECO:0007669"/>
    <property type="project" value="UniProtKB-KW"/>
</dbReference>
<dbReference type="SUPFAM" id="SSF51197">
    <property type="entry name" value="Clavaminate synthase-like"/>
    <property type="match status" value="1"/>
</dbReference>
<comment type="caution">
    <text evidence="5">The sequence shown here is derived from an EMBL/GenBank/DDBJ whole genome shotgun (WGS) entry which is preliminary data.</text>
</comment>
<dbReference type="GO" id="GO:0046872">
    <property type="term" value="F:metal ion binding"/>
    <property type="evidence" value="ECO:0007669"/>
    <property type="project" value="UniProtKB-KW"/>
</dbReference>
<evidence type="ECO:0000313" key="5">
    <source>
        <dbReference type="EMBL" id="KAL2339621.1"/>
    </source>
</evidence>
<evidence type="ECO:0000256" key="1">
    <source>
        <dbReference type="ARBA" id="ARBA00022723"/>
    </source>
</evidence>
<keyword evidence="2" id="KW-0847">Vitamin C</keyword>
<dbReference type="Proteomes" id="UP001603857">
    <property type="component" value="Unassembled WGS sequence"/>
</dbReference>
<keyword evidence="6" id="KW-1185">Reference proteome</keyword>
<gene>
    <name evidence="5" type="ORF">Fmac_007561</name>
</gene>
<dbReference type="EMBL" id="JBGMDY010000003">
    <property type="protein sequence ID" value="KAL2339621.1"/>
    <property type="molecule type" value="Genomic_DNA"/>
</dbReference>
<sequence length="341" mass="38748">MAQQMLQSTLRDLLCHVSQFLLRDMEDPIPPPLLRDQTLFNLPPPFHLLVHLVSDFRYGDRGGYSGLVSQKLCETKLDMSRRDGLRDLYWVTQFRNPICASTCPSTSACNPSTSRAGRHVEEFGDNGPFTPIKYGTSYYPQAEKVHYWRDYLKVITFPEFNFSHKPPGYKCYCREVAYDYSKKIRGVARKLLEGISESLGLESNTIIESTGFDSGFQLFLANIYPPCPQPHLALGMLPHSDHCFLTLLTQNGVGGLQVVSNGRYESVLHRAVLNKKETRISLVVANGPALDKEIGPAPELLEKEKPLFKIFKYRDYYEVQQRTRFADKSGLDEIRLSAQQG</sequence>
<dbReference type="InterPro" id="IPR044861">
    <property type="entry name" value="IPNS-like_FE2OG_OXY"/>
</dbReference>
<name>A0ABD1MUX4_9FABA</name>
<organism evidence="5 6">
    <name type="scientific">Flemingia macrophylla</name>
    <dbReference type="NCBI Taxonomy" id="520843"/>
    <lineage>
        <taxon>Eukaryota</taxon>
        <taxon>Viridiplantae</taxon>
        <taxon>Streptophyta</taxon>
        <taxon>Embryophyta</taxon>
        <taxon>Tracheophyta</taxon>
        <taxon>Spermatophyta</taxon>
        <taxon>Magnoliopsida</taxon>
        <taxon>eudicotyledons</taxon>
        <taxon>Gunneridae</taxon>
        <taxon>Pentapetalae</taxon>
        <taxon>rosids</taxon>
        <taxon>fabids</taxon>
        <taxon>Fabales</taxon>
        <taxon>Fabaceae</taxon>
        <taxon>Papilionoideae</taxon>
        <taxon>50 kb inversion clade</taxon>
        <taxon>NPAAA clade</taxon>
        <taxon>indigoferoid/millettioid clade</taxon>
        <taxon>Phaseoleae</taxon>
        <taxon>Flemingia</taxon>
    </lineage>
</organism>
<evidence type="ECO:0000256" key="2">
    <source>
        <dbReference type="ARBA" id="ARBA00022896"/>
    </source>
</evidence>
<evidence type="ECO:0000313" key="6">
    <source>
        <dbReference type="Proteomes" id="UP001603857"/>
    </source>
</evidence>
<keyword evidence="3" id="KW-0408">Iron</keyword>
<proteinExistence type="predicted"/>
<evidence type="ECO:0000256" key="3">
    <source>
        <dbReference type="ARBA" id="ARBA00023004"/>
    </source>
</evidence>
<feature type="domain" description="Isopenicillin N synthase-like Fe(2+) 2OG dioxygenase" evidence="4">
    <location>
        <begin position="217"/>
        <end position="258"/>
    </location>
</feature>
<dbReference type="PANTHER" id="PTHR47991">
    <property type="entry name" value="OXOGLUTARATE/IRON-DEPENDENT DIOXYGENASE"/>
    <property type="match status" value="1"/>
</dbReference>
<dbReference type="AlphaFoldDB" id="A0ABD1MUX4"/>